<dbReference type="SUPFAM" id="SSF55785">
    <property type="entry name" value="PYP-like sensor domain (PAS domain)"/>
    <property type="match status" value="1"/>
</dbReference>
<sequence length="336" mass="35967">MDRGPDPLGTHAPLGLHKRLHEQAFRLARMGAWECDLADERLIWTDGVYDLFGLPVGAPLRRGAIVDLYADESRREMEAMRAAALRTGQGFTLDAEIRTPRGECRWIRIAADIACEQGRAVRLFGYKQDVTAERAAWARLRARAEHDPLTGLANRGVFEARSRELASGVIGASALVLVDLDHFKAINDGLGHAAGDACLREVARRLARTFEDAVLIARLGGDEFAVLLPASLGPAQVAERLARASRALARPLAWSGRCLRVGASMGATLVRRSGGPAPDLFAEADAALYAAKAAGRNTVRIFDPAAQATRGPEHLLPAHAAARAGTRLAPSAPSTG</sequence>
<comment type="caution">
    <text evidence="3">The sequence shown here is derived from an EMBL/GenBank/DDBJ whole genome shotgun (WGS) entry which is preliminary data.</text>
</comment>
<dbReference type="CDD" id="cd01949">
    <property type="entry name" value="GGDEF"/>
    <property type="match status" value="1"/>
</dbReference>
<feature type="domain" description="GGDEF" evidence="2">
    <location>
        <begin position="171"/>
        <end position="304"/>
    </location>
</feature>
<name>A0ABQ4S6X9_9HYPH</name>
<dbReference type="Proteomes" id="UP001055153">
    <property type="component" value="Unassembled WGS sequence"/>
</dbReference>
<dbReference type="PROSITE" id="PS50887">
    <property type="entry name" value="GGDEF"/>
    <property type="match status" value="1"/>
</dbReference>
<proteinExistence type="predicted"/>
<dbReference type="RefSeq" id="WP_238233822.1">
    <property type="nucleotide sequence ID" value="NZ_BPQQ01000008.1"/>
</dbReference>
<dbReference type="Gene3D" id="3.30.450.20">
    <property type="entry name" value="PAS domain"/>
    <property type="match status" value="1"/>
</dbReference>
<dbReference type="InterPro" id="IPR000160">
    <property type="entry name" value="GGDEF_dom"/>
</dbReference>
<dbReference type="InterPro" id="IPR000700">
    <property type="entry name" value="PAS-assoc_C"/>
</dbReference>
<gene>
    <name evidence="3" type="ORF">GMJLKIPL_0787</name>
</gene>
<dbReference type="InterPro" id="IPR035965">
    <property type="entry name" value="PAS-like_dom_sf"/>
</dbReference>
<protein>
    <recommendedName>
        <fullName evidence="5">Diguanylate cyclase</fullName>
    </recommendedName>
</protein>
<evidence type="ECO:0000313" key="4">
    <source>
        <dbReference type="Proteomes" id="UP001055153"/>
    </source>
</evidence>
<evidence type="ECO:0000259" key="2">
    <source>
        <dbReference type="PROSITE" id="PS50887"/>
    </source>
</evidence>
<dbReference type="InterPro" id="IPR043128">
    <property type="entry name" value="Rev_trsase/Diguanyl_cyclase"/>
</dbReference>
<dbReference type="PANTHER" id="PTHR44757">
    <property type="entry name" value="DIGUANYLATE CYCLASE DGCP"/>
    <property type="match status" value="1"/>
</dbReference>
<evidence type="ECO:0008006" key="5">
    <source>
        <dbReference type="Google" id="ProtNLM"/>
    </source>
</evidence>
<reference evidence="3" key="1">
    <citation type="journal article" date="2021" name="Front. Microbiol.">
        <title>Comprehensive Comparative Genomics and Phenotyping of Methylobacterium Species.</title>
        <authorList>
            <person name="Alessa O."/>
            <person name="Ogura Y."/>
            <person name="Fujitani Y."/>
            <person name="Takami H."/>
            <person name="Hayashi T."/>
            <person name="Sahin N."/>
            <person name="Tani A."/>
        </authorList>
    </citation>
    <scope>NUCLEOTIDE SEQUENCE</scope>
    <source>
        <strain evidence="3">DSM 17168</strain>
    </source>
</reference>
<dbReference type="InterPro" id="IPR052155">
    <property type="entry name" value="Biofilm_reg_signaling"/>
</dbReference>
<dbReference type="SMART" id="SM00267">
    <property type="entry name" value="GGDEF"/>
    <property type="match status" value="1"/>
</dbReference>
<dbReference type="Pfam" id="PF00990">
    <property type="entry name" value="GGDEF"/>
    <property type="match status" value="1"/>
</dbReference>
<dbReference type="NCBIfam" id="TIGR00254">
    <property type="entry name" value="GGDEF"/>
    <property type="match status" value="1"/>
</dbReference>
<dbReference type="EMBL" id="BPQQ01000008">
    <property type="protein sequence ID" value="GJD98874.1"/>
    <property type="molecule type" value="Genomic_DNA"/>
</dbReference>
<evidence type="ECO:0000259" key="1">
    <source>
        <dbReference type="PROSITE" id="PS50113"/>
    </source>
</evidence>
<organism evidence="3 4">
    <name type="scientific">Methylobacterium isbiliense</name>
    <dbReference type="NCBI Taxonomy" id="315478"/>
    <lineage>
        <taxon>Bacteria</taxon>
        <taxon>Pseudomonadati</taxon>
        <taxon>Pseudomonadota</taxon>
        <taxon>Alphaproteobacteria</taxon>
        <taxon>Hyphomicrobiales</taxon>
        <taxon>Methylobacteriaceae</taxon>
        <taxon>Methylobacterium</taxon>
    </lineage>
</organism>
<dbReference type="SUPFAM" id="SSF55073">
    <property type="entry name" value="Nucleotide cyclase"/>
    <property type="match status" value="1"/>
</dbReference>
<keyword evidence="4" id="KW-1185">Reference proteome</keyword>
<reference evidence="3" key="2">
    <citation type="submission" date="2021-08" db="EMBL/GenBank/DDBJ databases">
        <authorList>
            <person name="Tani A."/>
            <person name="Ola A."/>
            <person name="Ogura Y."/>
            <person name="Katsura K."/>
            <person name="Hayashi T."/>
        </authorList>
    </citation>
    <scope>NUCLEOTIDE SEQUENCE</scope>
    <source>
        <strain evidence="3">DSM 17168</strain>
    </source>
</reference>
<accession>A0ABQ4S6X9</accession>
<dbReference type="Gene3D" id="3.30.70.270">
    <property type="match status" value="1"/>
</dbReference>
<dbReference type="PROSITE" id="PS50113">
    <property type="entry name" value="PAC"/>
    <property type="match status" value="1"/>
</dbReference>
<dbReference type="InterPro" id="IPR029787">
    <property type="entry name" value="Nucleotide_cyclase"/>
</dbReference>
<feature type="domain" description="PAC" evidence="1">
    <location>
        <begin position="91"/>
        <end position="142"/>
    </location>
</feature>
<dbReference type="PANTHER" id="PTHR44757:SF2">
    <property type="entry name" value="BIOFILM ARCHITECTURE MAINTENANCE PROTEIN MBAA"/>
    <property type="match status" value="1"/>
</dbReference>
<evidence type="ECO:0000313" key="3">
    <source>
        <dbReference type="EMBL" id="GJD98874.1"/>
    </source>
</evidence>